<name>A0A8J4GG79_9CHLO</name>
<evidence type="ECO:0000313" key="5">
    <source>
        <dbReference type="Proteomes" id="UP000722791"/>
    </source>
</evidence>
<dbReference type="AlphaFoldDB" id="A0A8J4GG79"/>
<dbReference type="EMBL" id="BNCQ01000023">
    <property type="protein sequence ID" value="GIM07028.1"/>
    <property type="molecule type" value="Genomic_DNA"/>
</dbReference>
<gene>
    <name evidence="4" type="ORF">Vretimale_11236</name>
</gene>
<evidence type="ECO:0000256" key="2">
    <source>
        <dbReference type="SAM" id="MobiDB-lite"/>
    </source>
</evidence>
<feature type="region of interest" description="Disordered" evidence="2">
    <location>
        <begin position="38"/>
        <end position="75"/>
    </location>
</feature>
<feature type="non-terminal residue" evidence="4">
    <location>
        <position position="1"/>
    </location>
</feature>
<dbReference type="InterPro" id="IPR024586">
    <property type="entry name" value="DnaJ-like_C11_C"/>
</dbReference>
<reference evidence="4" key="1">
    <citation type="journal article" date="2021" name="Proc. Natl. Acad. Sci. U.S.A.">
        <title>Three genomes in the algal genus Volvox reveal the fate of a haploid sex-determining region after a transition to homothallism.</title>
        <authorList>
            <person name="Yamamoto K."/>
            <person name="Hamaji T."/>
            <person name="Kawai-Toyooka H."/>
            <person name="Matsuzaki R."/>
            <person name="Takahashi F."/>
            <person name="Nishimura Y."/>
            <person name="Kawachi M."/>
            <person name="Noguchi H."/>
            <person name="Minakuchi Y."/>
            <person name="Umen J.G."/>
            <person name="Toyoda A."/>
            <person name="Nozaki H."/>
        </authorList>
    </citation>
    <scope>NUCLEOTIDE SEQUENCE</scope>
    <source>
        <strain evidence="4">NIES-3785</strain>
    </source>
</reference>
<proteinExistence type="predicted"/>
<dbReference type="GO" id="GO:0005739">
    <property type="term" value="C:mitochondrion"/>
    <property type="evidence" value="ECO:0007669"/>
    <property type="project" value="GOC"/>
</dbReference>
<comment type="caution">
    <text evidence="4">The sequence shown here is derived from an EMBL/GenBank/DDBJ whole genome shotgun (WGS) entry which is preliminary data.</text>
</comment>
<organism evidence="4 5">
    <name type="scientific">Volvox reticuliferus</name>
    <dbReference type="NCBI Taxonomy" id="1737510"/>
    <lineage>
        <taxon>Eukaryota</taxon>
        <taxon>Viridiplantae</taxon>
        <taxon>Chlorophyta</taxon>
        <taxon>core chlorophytes</taxon>
        <taxon>Chlorophyceae</taxon>
        <taxon>CS clade</taxon>
        <taxon>Chlamydomonadales</taxon>
        <taxon>Volvocaceae</taxon>
        <taxon>Volvox</taxon>
    </lineage>
</organism>
<evidence type="ECO:0000259" key="3">
    <source>
        <dbReference type="Pfam" id="PF11875"/>
    </source>
</evidence>
<dbReference type="Pfam" id="PF11875">
    <property type="entry name" value="DnaJ-like_C11_C"/>
    <property type="match status" value="1"/>
</dbReference>
<dbReference type="PANTHER" id="PTHR44157">
    <property type="entry name" value="DNAJ HOMOLOG SUBFAMILY C MEMBER 11"/>
    <property type="match status" value="1"/>
</dbReference>
<evidence type="ECO:0000313" key="4">
    <source>
        <dbReference type="EMBL" id="GIM07028.1"/>
    </source>
</evidence>
<feature type="domain" description="DnaJ-like protein C11 C-terminal" evidence="3">
    <location>
        <begin position="76"/>
        <end position="149"/>
    </location>
</feature>
<dbReference type="InterPro" id="IPR052243">
    <property type="entry name" value="Mito_inner_membrane_organizer"/>
</dbReference>
<protein>
    <recommendedName>
        <fullName evidence="3">DnaJ-like protein C11 C-terminal domain-containing protein</fullName>
    </recommendedName>
</protein>
<sequence length="192" mass="18613">AASSTAEGPDLAAVLTAAVAAAAPAAAASTSGGVSAAAAAADASVDRGTSHGEASASGRDAGGDGGGAGGAADAAAPLPPPWLSVTAALQYQVVDSKLTLHPGVPKKNQMGFADPSPGSTETRLLYVSYLYGNKVYQVTVDDTDGLQLPGAGEVISEQAKMRGLLHLGAAAHGVTELLQPVSSGGDVTPRPG</sequence>
<accession>A0A8J4GG79</accession>
<keyword evidence="1" id="KW-0143">Chaperone</keyword>
<dbReference type="Proteomes" id="UP000722791">
    <property type="component" value="Unassembled WGS sequence"/>
</dbReference>
<dbReference type="PANTHER" id="PTHR44157:SF1">
    <property type="entry name" value="DNAJ HOMOLOG SUBFAMILY C MEMBER 11"/>
    <property type="match status" value="1"/>
</dbReference>
<dbReference type="GO" id="GO:0042407">
    <property type="term" value="P:cristae formation"/>
    <property type="evidence" value="ECO:0007669"/>
    <property type="project" value="TreeGrafter"/>
</dbReference>
<evidence type="ECO:0000256" key="1">
    <source>
        <dbReference type="ARBA" id="ARBA00023186"/>
    </source>
</evidence>